<sequence>MRRPEAAVFDAKTGAKSDADFGRAGWGCGVARHRSVPEARAARLKSASDFGPGCASHPARERP</sequence>
<dbReference type="AlphaFoldDB" id="A0A1N7KEU6"/>
<keyword evidence="3" id="KW-1185">Reference proteome</keyword>
<dbReference type="STRING" id="633194.SAMN05421759_101683"/>
<feature type="region of interest" description="Disordered" evidence="1">
    <location>
        <begin position="44"/>
        <end position="63"/>
    </location>
</feature>
<evidence type="ECO:0000313" key="3">
    <source>
        <dbReference type="Proteomes" id="UP000186684"/>
    </source>
</evidence>
<evidence type="ECO:0000313" key="2">
    <source>
        <dbReference type="EMBL" id="SIS59994.1"/>
    </source>
</evidence>
<gene>
    <name evidence="2" type="ORF">SAMN05421759_101683</name>
</gene>
<name>A0A1N7KEU6_9RHOB</name>
<reference evidence="3" key="1">
    <citation type="submission" date="2017-01" db="EMBL/GenBank/DDBJ databases">
        <authorList>
            <person name="Varghese N."/>
            <person name="Submissions S."/>
        </authorList>
    </citation>
    <scope>NUCLEOTIDE SEQUENCE [LARGE SCALE GENOMIC DNA]</scope>
    <source>
        <strain evidence="3">DSM 29430</strain>
    </source>
</reference>
<dbReference type="EMBL" id="FTOQ01000001">
    <property type="protein sequence ID" value="SIS59994.1"/>
    <property type="molecule type" value="Genomic_DNA"/>
</dbReference>
<dbReference type="Proteomes" id="UP000186684">
    <property type="component" value="Unassembled WGS sequence"/>
</dbReference>
<accession>A0A1N7KEU6</accession>
<evidence type="ECO:0000256" key="1">
    <source>
        <dbReference type="SAM" id="MobiDB-lite"/>
    </source>
</evidence>
<proteinExistence type="predicted"/>
<organism evidence="2 3">
    <name type="scientific">Roseivivax lentus</name>
    <dbReference type="NCBI Taxonomy" id="633194"/>
    <lineage>
        <taxon>Bacteria</taxon>
        <taxon>Pseudomonadati</taxon>
        <taxon>Pseudomonadota</taxon>
        <taxon>Alphaproteobacteria</taxon>
        <taxon>Rhodobacterales</taxon>
        <taxon>Roseobacteraceae</taxon>
        <taxon>Roseivivax</taxon>
    </lineage>
</organism>
<dbReference type="RefSeq" id="WP_076444960.1">
    <property type="nucleotide sequence ID" value="NZ_FTOQ01000001.1"/>
</dbReference>
<protein>
    <submittedName>
        <fullName evidence="2">Uncharacterized protein</fullName>
    </submittedName>
</protein>